<comment type="caution">
    <text evidence="6">The sequence shown here is derived from an EMBL/GenBank/DDBJ whole genome shotgun (WGS) entry which is preliminary data.</text>
</comment>
<feature type="compositionally biased region" description="Basic residues" evidence="5">
    <location>
        <begin position="1"/>
        <end position="17"/>
    </location>
</feature>
<keyword evidence="4" id="KW-0539">Nucleus</keyword>
<dbReference type="EMBL" id="WNTK01000005">
    <property type="protein sequence ID" value="KAG9484456.1"/>
    <property type="molecule type" value="Genomic_DNA"/>
</dbReference>
<dbReference type="GO" id="GO:0003682">
    <property type="term" value="F:chromatin binding"/>
    <property type="evidence" value="ECO:0007669"/>
    <property type="project" value="TreeGrafter"/>
</dbReference>
<keyword evidence="7" id="KW-1185">Reference proteome</keyword>
<dbReference type="Pfam" id="PF07004">
    <property type="entry name" value="SHIPPO-rpt"/>
    <property type="match status" value="3"/>
</dbReference>
<reference evidence="6" key="1">
    <citation type="thesis" date="2020" institute="ProQuest LLC" country="789 East Eisenhower Parkway, Ann Arbor, MI, USA">
        <title>Comparative Genomics and Chromosome Evolution.</title>
        <authorList>
            <person name="Mudd A.B."/>
        </authorList>
    </citation>
    <scope>NUCLEOTIDE SEQUENCE</scope>
    <source>
        <strain evidence="6">HN-11 Male</strain>
        <tissue evidence="6">Kidney and liver</tissue>
    </source>
</reference>
<dbReference type="GO" id="GO:0042393">
    <property type="term" value="F:histone binding"/>
    <property type="evidence" value="ECO:0007669"/>
    <property type="project" value="TreeGrafter"/>
</dbReference>
<evidence type="ECO:0000313" key="6">
    <source>
        <dbReference type="EMBL" id="KAG9484456.1"/>
    </source>
</evidence>
<gene>
    <name evidence="6" type="ORF">GDO78_010045</name>
</gene>
<dbReference type="GO" id="GO:0044727">
    <property type="term" value="P:epigenetic programing of male pronucleus"/>
    <property type="evidence" value="ECO:0007669"/>
    <property type="project" value="TreeGrafter"/>
</dbReference>
<feature type="region of interest" description="Disordered" evidence="5">
    <location>
        <begin position="1"/>
        <end position="24"/>
    </location>
</feature>
<feature type="compositionally biased region" description="Low complexity" evidence="5">
    <location>
        <begin position="179"/>
        <end position="198"/>
    </location>
</feature>
<dbReference type="GO" id="GO:0042585">
    <property type="term" value="C:germinal vesicle"/>
    <property type="evidence" value="ECO:0007669"/>
    <property type="project" value="TreeGrafter"/>
</dbReference>
<dbReference type="GO" id="GO:0001939">
    <property type="term" value="C:female pronucleus"/>
    <property type="evidence" value="ECO:0007669"/>
    <property type="project" value="TreeGrafter"/>
</dbReference>
<dbReference type="Proteomes" id="UP000770717">
    <property type="component" value="Unassembled WGS sequence"/>
</dbReference>
<dbReference type="GO" id="GO:0001940">
    <property type="term" value="C:male pronucleus"/>
    <property type="evidence" value="ECO:0007669"/>
    <property type="project" value="TreeGrafter"/>
</dbReference>
<dbReference type="PANTHER" id="PTHR35678">
    <property type="entry name" value="PROTEIN STPG4"/>
    <property type="match status" value="1"/>
</dbReference>
<feature type="region of interest" description="Disordered" evidence="5">
    <location>
        <begin position="107"/>
        <end position="130"/>
    </location>
</feature>
<evidence type="ECO:0008006" key="8">
    <source>
        <dbReference type="Google" id="ProtNLM"/>
    </source>
</evidence>
<dbReference type="GO" id="GO:0005737">
    <property type="term" value="C:cytoplasm"/>
    <property type="evidence" value="ECO:0007669"/>
    <property type="project" value="UniProtKB-SubCell"/>
</dbReference>
<keyword evidence="3" id="KW-0963">Cytoplasm</keyword>
<dbReference type="AlphaFoldDB" id="A0A8J6FBT1"/>
<feature type="region of interest" description="Disordered" evidence="5">
    <location>
        <begin position="172"/>
        <end position="215"/>
    </location>
</feature>
<evidence type="ECO:0000256" key="4">
    <source>
        <dbReference type="ARBA" id="ARBA00023242"/>
    </source>
</evidence>
<organism evidence="6 7">
    <name type="scientific">Eleutherodactylus coqui</name>
    <name type="common">Puerto Rican coqui</name>
    <dbReference type="NCBI Taxonomy" id="57060"/>
    <lineage>
        <taxon>Eukaryota</taxon>
        <taxon>Metazoa</taxon>
        <taxon>Chordata</taxon>
        <taxon>Craniata</taxon>
        <taxon>Vertebrata</taxon>
        <taxon>Euteleostomi</taxon>
        <taxon>Amphibia</taxon>
        <taxon>Batrachia</taxon>
        <taxon>Anura</taxon>
        <taxon>Neobatrachia</taxon>
        <taxon>Hyloidea</taxon>
        <taxon>Eleutherodactylidae</taxon>
        <taxon>Eleutherodactylinae</taxon>
        <taxon>Eleutherodactylus</taxon>
        <taxon>Eleutherodactylus</taxon>
    </lineage>
</organism>
<dbReference type="OrthoDB" id="6228811at2759"/>
<dbReference type="PANTHER" id="PTHR35678:SF1">
    <property type="entry name" value="PROTEIN STPG4"/>
    <property type="match status" value="1"/>
</dbReference>
<evidence type="ECO:0000313" key="7">
    <source>
        <dbReference type="Proteomes" id="UP000770717"/>
    </source>
</evidence>
<evidence type="ECO:0000256" key="2">
    <source>
        <dbReference type="ARBA" id="ARBA00004496"/>
    </source>
</evidence>
<evidence type="ECO:0000256" key="5">
    <source>
        <dbReference type="SAM" id="MobiDB-lite"/>
    </source>
</evidence>
<accession>A0A8J6FBT1</accession>
<proteinExistence type="predicted"/>
<dbReference type="InterPro" id="IPR010736">
    <property type="entry name" value="SHIPPO-rpt"/>
</dbReference>
<evidence type="ECO:0000256" key="3">
    <source>
        <dbReference type="ARBA" id="ARBA00022490"/>
    </source>
</evidence>
<evidence type="ECO:0000256" key="1">
    <source>
        <dbReference type="ARBA" id="ARBA00004123"/>
    </source>
</evidence>
<comment type="subcellular location">
    <subcellularLocation>
        <location evidence="2">Cytoplasm</location>
    </subcellularLocation>
    <subcellularLocation>
        <location evidence="1">Nucleus</location>
    </subcellularLocation>
</comment>
<sequence length="237" mass="26884">MAAVKKQRSNQHIKRHKKDQDSEQENVFTDRDAWWLYSFRESPCPGTYNIRDFLQDANLNPVQQTYSFKGQGRKKPLSTAGSGEALLPGCYKIAEFSDLVEHLPRPSSFRSTSRSAVQNGVKDKDINTDPGQYNLITPPVYHHQCKHFMFRSTVQRFPTIYFIPREGPGPGDYNLKNNSSPSISSSFKSSVPRFRSPSGKTPGPGTYDPTRQLPKQPPTVAKMGRMHGLFFCNSFDF</sequence>
<name>A0A8J6FBT1_ELECQ</name>
<protein>
    <recommendedName>
        <fullName evidence="8">Protein STPG4</fullName>
    </recommendedName>
</protein>